<dbReference type="InterPro" id="IPR027409">
    <property type="entry name" value="GroEL-like_apical_dom_sf"/>
</dbReference>
<comment type="caution">
    <text evidence="4">The sequence shown here is derived from an EMBL/GenBank/DDBJ whole genome shotgun (WGS) entry which is preliminary data.</text>
</comment>
<dbReference type="OrthoDB" id="1733909at2759"/>
<dbReference type="SUPFAM" id="SSF52029">
    <property type="entry name" value="GroEL apical domain-like"/>
    <property type="match status" value="1"/>
</dbReference>
<gene>
    <name evidence="4" type="ORF">CTI12_AA432310</name>
</gene>
<feature type="region of interest" description="Disordered" evidence="3">
    <location>
        <begin position="121"/>
        <end position="180"/>
    </location>
</feature>
<evidence type="ECO:0000313" key="5">
    <source>
        <dbReference type="Proteomes" id="UP000245207"/>
    </source>
</evidence>
<dbReference type="GO" id="GO:0140662">
    <property type="term" value="F:ATP-dependent protein folding chaperone"/>
    <property type="evidence" value="ECO:0007669"/>
    <property type="project" value="InterPro"/>
</dbReference>
<protein>
    <submittedName>
        <fullName evidence="4">Chaperone, tailless complex polypeptide 1</fullName>
    </submittedName>
</protein>
<dbReference type="Gene3D" id="3.50.7.10">
    <property type="entry name" value="GroEL"/>
    <property type="match status" value="1"/>
</dbReference>
<dbReference type="AlphaFoldDB" id="A0A2U1M085"/>
<reference evidence="4 5" key="1">
    <citation type="journal article" date="2018" name="Mol. Plant">
        <title>The genome of Artemisia annua provides insight into the evolution of Asteraceae family and artemisinin biosynthesis.</title>
        <authorList>
            <person name="Shen Q."/>
            <person name="Zhang L."/>
            <person name="Liao Z."/>
            <person name="Wang S."/>
            <person name="Yan T."/>
            <person name="Shi P."/>
            <person name="Liu M."/>
            <person name="Fu X."/>
            <person name="Pan Q."/>
            <person name="Wang Y."/>
            <person name="Lv Z."/>
            <person name="Lu X."/>
            <person name="Zhang F."/>
            <person name="Jiang W."/>
            <person name="Ma Y."/>
            <person name="Chen M."/>
            <person name="Hao X."/>
            <person name="Li L."/>
            <person name="Tang Y."/>
            <person name="Lv G."/>
            <person name="Zhou Y."/>
            <person name="Sun X."/>
            <person name="Brodelius P.E."/>
            <person name="Rose J.K.C."/>
            <person name="Tang K."/>
        </authorList>
    </citation>
    <scope>NUCLEOTIDE SEQUENCE [LARGE SCALE GENOMIC DNA]</scope>
    <source>
        <strain evidence="5">cv. Huhao1</strain>
        <tissue evidence="4">Leaf</tissue>
    </source>
</reference>
<evidence type="ECO:0000313" key="4">
    <source>
        <dbReference type="EMBL" id="PWA54614.1"/>
    </source>
</evidence>
<feature type="compositionally biased region" description="Basic and acidic residues" evidence="3">
    <location>
        <begin position="149"/>
        <end position="180"/>
    </location>
</feature>
<sequence length="180" mass="20395">MVLLQAELDDPLILIHEKKISSFIYVPLSNSRTFTMEFKKQRPLLIVAEDIESEALATLILNKLRAGIKRLSIELCTSDYDKEKIQERLAKLSGGVVVLKIVGAIEAQVGEKKDRVTDALTSMREGDDEPESHRGDLKKLKTDEDEEAGQDKKKVIDEKSMQSQEDLHARNDLRRLNPNL</sequence>
<dbReference type="PANTHER" id="PTHR45633">
    <property type="entry name" value="60 KDA HEAT SHOCK PROTEIN, MITOCHONDRIAL"/>
    <property type="match status" value="1"/>
</dbReference>
<keyword evidence="2" id="KW-0143">Chaperone</keyword>
<proteinExistence type="inferred from homology"/>
<dbReference type="Proteomes" id="UP000245207">
    <property type="component" value="Unassembled WGS sequence"/>
</dbReference>
<dbReference type="Gene3D" id="3.30.260.10">
    <property type="entry name" value="TCP-1-like chaperonin intermediate domain"/>
    <property type="match status" value="1"/>
</dbReference>
<dbReference type="EMBL" id="PKPP01007019">
    <property type="protein sequence ID" value="PWA54614.1"/>
    <property type="molecule type" value="Genomic_DNA"/>
</dbReference>
<evidence type="ECO:0000256" key="3">
    <source>
        <dbReference type="SAM" id="MobiDB-lite"/>
    </source>
</evidence>
<accession>A0A2U1M085</accession>
<evidence type="ECO:0000256" key="2">
    <source>
        <dbReference type="ARBA" id="ARBA00023186"/>
    </source>
</evidence>
<dbReference type="GO" id="GO:0042026">
    <property type="term" value="P:protein refolding"/>
    <property type="evidence" value="ECO:0007669"/>
    <property type="project" value="InterPro"/>
</dbReference>
<evidence type="ECO:0000256" key="1">
    <source>
        <dbReference type="ARBA" id="ARBA00006607"/>
    </source>
</evidence>
<organism evidence="4 5">
    <name type="scientific">Artemisia annua</name>
    <name type="common">Sweet wormwood</name>
    <dbReference type="NCBI Taxonomy" id="35608"/>
    <lineage>
        <taxon>Eukaryota</taxon>
        <taxon>Viridiplantae</taxon>
        <taxon>Streptophyta</taxon>
        <taxon>Embryophyta</taxon>
        <taxon>Tracheophyta</taxon>
        <taxon>Spermatophyta</taxon>
        <taxon>Magnoliopsida</taxon>
        <taxon>eudicotyledons</taxon>
        <taxon>Gunneridae</taxon>
        <taxon>Pentapetalae</taxon>
        <taxon>asterids</taxon>
        <taxon>campanulids</taxon>
        <taxon>Asterales</taxon>
        <taxon>Asteraceae</taxon>
        <taxon>Asteroideae</taxon>
        <taxon>Anthemideae</taxon>
        <taxon>Artemisiinae</taxon>
        <taxon>Artemisia</taxon>
    </lineage>
</organism>
<name>A0A2U1M085_ARTAN</name>
<feature type="compositionally biased region" description="Basic and acidic residues" evidence="3">
    <location>
        <begin position="131"/>
        <end position="142"/>
    </location>
</feature>
<keyword evidence="5" id="KW-1185">Reference proteome</keyword>
<dbReference type="InterPro" id="IPR027410">
    <property type="entry name" value="TCP-1-like_intermed_sf"/>
</dbReference>
<comment type="similarity">
    <text evidence="1">Belongs to the chaperonin (HSP60) family.</text>
</comment>
<dbReference type="STRING" id="35608.A0A2U1M085"/>
<dbReference type="InterPro" id="IPR001844">
    <property type="entry name" value="Cpn60/GroEL"/>
</dbReference>